<accession>A0AA36JS36</accession>
<sequence length="466" mass="50309">MPRVKKAQLLTATRWEGTKGTCAKDEFLASVGADASDVPCPSVQQELQRMKSFHSLKQKLREWCTGGPGYPSMAFERWWHSAICRSESSEPLLPVSSAADSTLAADLQGVGFAAAEAQQIARRLASTSAAHAENLRKLKPKPAEVSCVEGDEVSLSCGGVSARLSKPAYRKLQQLFRLHGKAKPGFDQCALVTALRYQSLGGVGFQLALPPPAFSVLKEEFGVQAGGVKFAAGKRWTTRGVQRPRRIALGAFPWDAEGNAKADRAYDALSRAYPEAAKNGQFMGDDCSKNTVMSRFERLGSFLGSDVALLIVEKDPILLLGDTSMQEASFRYLRSLEEKSEEGLALDAVTKNPRLLTVPEFEYQRTKPTLASLAQAATAIDFLRPLGEVGLAVVIFGSFILLLLILRPLIYGVGGGQSLVGSITGAIPPIPKPWEIAESYGINLASLVAIIPIYQVVSAVRNQVSR</sequence>
<evidence type="ECO:0000313" key="2">
    <source>
        <dbReference type="EMBL" id="CAJ1410139.1"/>
    </source>
</evidence>
<comment type="caution">
    <text evidence="2">The sequence shown here is derived from an EMBL/GenBank/DDBJ whole genome shotgun (WGS) entry which is preliminary data.</text>
</comment>
<keyword evidence="1" id="KW-0472">Membrane</keyword>
<organism evidence="2 3">
    <name type="scientific">Effrenium voratum</name>
    <dbReference type="NCBI Taxonomy" id="2562239"/>
    <lineage>
        <taxon>Eukaryota</taxon>
        <taxon>Sar</taxon>
        <taxon>Alveolata</taxon>
        <taxon>Dinophyceae</taxon>
        <taxon>Suessiales</taxon>
        <taxon>Symbiodiniaceae</taxon>
        <taxon>Effrenium</taxon>
    </lineage>
</organism>
<gene>
    <name evidence="2" type="ORF">EVOR1521_LOCUS31061</name>
</gene>
<evidence type="ECO:0000256" key="1">
    <source>
        <dbReference type="SAM" id="Phobius"/>
    </source>
</evidence>
<feature type="transmembrane region" description="Helical" evidence="1">
    <location>
        <begin position="389"/>
        <end position="410"/>
    </location>
</feature>
<proteinExistence type="predicted"/>
<dbReference type="Proteomes" id="UP001178507">
    <property type="component" value="Unassembled WGS sequence"/>
</dbReference>
<dbReference type="EMBL" id="CAUJNA010003806">
    <property type="protein sequence ID" value="CAJ1410139.1"/>
    <property type="molecule type" value="Genomic_DNA"/>
</dbReference>
<keyword evidence="1" id="KW-0812">Transmembrane</keyword>
<keyword evidence="1" id="KW-1133">Transmembrane helix</keyword>
<reference evidence="2" key="1">
    <citation type="submission" date="2023-08" db="EMBL/GenBank/DDBJ databases">
        <authorList>
            <person name="Chen Y."/>
            <person name="Shah S."/>
            <person name="Dougan E. K."/>
            <person name="Thang M."/>
            <person name="Chan C."/>
        </authorList>
    </citation>
    <scope>NUCLEOTIDE SEQUENCE</scope>
</reference>
<dbReference type="AlphaFoldDB" id="A0AA36JS36"/>
<name>A0AA36JS36_9DINO</name>
<keyword evidence="3" id="KW-1185">Reference proteome</keyword>
<evidence type="ECO:0000313" key="3">
    <source>
        <dbReference type="Proteomes" id="UP001178507"/>
    </source>
</evidence>
<protein>
    <submittedName>
        <fullName evidence="2">Uncharacterized protein</fullName>
    </submittedName>
</protein>